<reference evidence="7 8" key="1">
    <citation type="journal article" date="2011" name="Stand. Genomic Sci.">
        <title>Complete genome sequence of Treponema succinifaciens type strain (6091).</title>
        <authorList>
            <person name="Han C."/>
            <person name="Gronow S."/>
            <person name="Teshima H."/>
            <person name="Lapidus A."/>
            <person name="Nolan M."/>
            <person name="Lucas S."/>
            <person name="Hammon N."/>
            <person name="Deshpande S."/>
            <person name="Cheng J.F."/>
            <person name="Zeytun A."/>
            <person name="Tapia R."/>
            <person name="Goodwin L."/>
            <person name="Pitluck S."/>
            <person name="Liolios K."/>
            <person name="Pagani I."/>
            <person name="Ivanova N."/>
            <person name="Mavromatis K."/>
            <person name="Mikhailova N."/>
            <person name="Huntemann M."/>
            <person name="Pati A."/>
            <person name="Chen A."/>
            <person name="Palaniappan K."/>
            <person name="Land M."/>
            <person name="Hauser L."/>
            <person name="Brambilla E.M."/>
            <person name="Rohde M."/>
            <person name="Goker M."/>
            <person name="Woyke T."/>
            <person name="Bristow J."/>
            <person name="Eisen J.A."/>
            <person name="Markowitz V."/>
            <person name="Hugenholtz P."/>
            <person name="Kyrpides N.C."/>
            <person name="Klenk H.P."/>
            <person name="Detter J.C."/>
        </authorList>
    </citation>
    <scope>NUCLEOTIDE SEQUENCE [LARGE SCALE GENOMIC DNA]</scope>
    <source>
        <strain evidence="8">ATCC 33096 / DSM 2489 / 6091</strain>
    </source>
</reference>
<dbReference type="Proteomes" id="UP000006852">
    <property type="component" value="Chromosome"/>
</dbReference>
<organism evidence="7 8">
    <name type="scientific">Treponema succinifaciens (strain ATCC 33096 / DSM 2489 / 6091)</name>
    <dbReference type="NCBI Taxonomy" id="869209"/>
    <lineage>
        <taxon>Bacteria</taxon>
        <taxon>Pseudomonadati</taxon>
        <taxon>Spirochaetota</taxon>
        <taxon>Spirochaetia</taxon>
        <taxon>Spirochaetales</taxon>
        <taxon>Treponemataceae</taxon>
        <taxon>Treponema</taxon>
    </lineage>
</organism>
<evidence type="ECO:0000256" key="2">
    <source>
        <dbReference type="ARBA" id="ARBA00022679"/>
    </source>
</evidence>
<keyword evidence="8" id="KW-1185">Reference proteome</keyword>
<sequence>MDKRLLTIQDISCVGQCSLTVALPVISACGIETAVLPSSVLSNHTAFKAWTFNDLTGDMENILNQWKKENITFSAFYTGYVSEAQIPIIKKIIKETSRNDAIVVVDPVMADNGKMYAGFAPDFPKKMSELCNGADVVLPNITEASFLLGIEYQSENYGEDYIENICNGLINLGTKNVVLTGVSFEKEKLGVAVCNGKSVEYYFTERLPVQMHGTGDVFASAFTGALCNGKDLFCSAKIAANYVVESIKATLDDKDHWYGVKFEKAIPYLVKQIFSV</sequence>
<keyword evidence="3" id="KW-0547">Nucleotide-binding</keyword>
<dbReference type="GeneID" id="302999259"/>
<protein>
    <recommendedName>
        <fullName evidence="1">pyridoxal kinase</fullName>
        <ecNumber evidence="1">2.7.1.35</ecNumber>
    </recommendedName>
</protein>
<keyword evidence="4 7" id="KW-0418">Kinase</keyword>
<evidence type="ECO:0000256" key="5">
    <source>
        <dbReference type="ARBA" id="ARBA00022840"/>
    </source>
</evidence>
<dbReference type="eggNOG" id="COG2240">
    <property type="taxonomic scope" value="Bacteria"/>
</dbReference>
<dbReference type="InterPro" id="IPR029056">
    <property type="entry name" value="Ribokinase-like"/>
</dbReference>
<dbReference type="GO" id="GO:0005524">
    <property type="term" value="F:ATP binding"/>
    <property type="evidence" value="ECO:0007669"/>
    <property type="project" value="UniProtKB-KW"/>
</dbReference>
<evidence type="ECO:0000313" key="7">
    <source>
        <dbReference type="EMBL" id="AEB15006.1"/>
    </source>
</evidence>
<dbReference type="HOGENOM" id="CLU_046496_2_0_12"/>
<dbReference type="SUPFAM" id="SSF53613">
    <property type="entry name" value="Ribokinase-like"/>
    <property type="match status" value="1"/>
</dbReference>
<dbReference type="STRING" id="869209.Tresu_2137"/>
<reference evidence="8" key="2">
    <citation type="submission" date="2011-04" db="EMBL/GenBank/DDBJ databases">
        <title>The complete genome of chromosome of Treponema succinifaciens DSM 2489.</title>
        <authorList>
            <person name="Lucas S."/>
            <person name="Copeland A."/>
            <person name="Lapidus A."/>
            <person name="Bruce D."/>
            <person name="Goodwin L."/>
            <person name="Pitluck S."/>
            <person name="Peters L."/>
            <person name="Kyrpides N."/>
            <person name="Mavromatis K."/>
            <person name="Ivanova N."/>
            <person name="Ovchinnikova G."/>
            <person name="Teshima H."/>
            <person name="Detter J.C."/>
            <person name="Tapia R."/>
            <person name="Han C."/>
            <person name="Land M."/>
            <person name="Hauser L."/>
            <person name="Markowitz V."/>
            <person name="Cheng J.-F."/>
            <person name="Hugenholtz P."/>
            <person name="Woyke T."/>
            <person name="Wu D."/>
            <person name="Gronow S."/>
            <person name="Wellnitz S."/>
            <person name="Brambilla E."/>
            <person name="Klenk H.-P."/>
            <person name="Eisen J.A."/>
        </authorList>
    </citation>
    <scope>NUCLEOTIDE SEQUENCE [LARGE SCALE GENOMIC DNA]</scope>
    <source>
        <strain evidence="8">ATCC 33096 / DSM 2489 / 6091</strain>
    </source>
</reference>
<evidence type="ECO:0000256" key="3">
    <source>
        <dbReference type="ARBA" id="ARBA00022741"/>
    </source>
</evidence>
<dbReference type="PANTHER" id="PTHR10534:SF2">
    <property type="entry name" value="PYRIDOXAL KINASE"/>
    <property type="match status" value="1"/>
</dbReference>
<dbReference type="InterPro" id="IPR004625">
    <property type="entry name" value="PyrdxlKinase"/>
</dbReference>
<dbReference type="EMBL" id="CP002631">
    <property type="protein sequence ID" value="AEB15006.1"/>
    <property type="molecule type" value="Genomic_DNA"/>
</dbReference>
<dbReference type="PROSITE" id="PS51257">
    <property type="entry name" value="PROKAR_LIPOPROTEIN"/>
    <property type="match status" value="1"/>
</dbReference>
<dbReference type="GO" id="GO:0008478">
    <property type="term" value="F:pyridoxal kinase activity"/>
    <property type="evidence" value="ECO:0007669"/>
    <property type="project" value="UniProtKB-EC"/>
</dbReference>
<dbReference type="AlphaFoldDB" id="F2NW85"/>
<name>F2NW85_TRES6</name>
<dbReference type="NCBIfam" id="NF005491">
    <property type="entry name" value="PRK07105.1"/>
    <property type="match status" value="1"/>
</dbReference>
<dbReference type="PANTHER" id="PTHR10534">
    <property type="entry name" value="PYRIDOXAL KINASE"/>
    <property type="match status" value="1"/>
</dbReference>
<dbReference type="EC" id="2.7.1.35" evidence="1"/>
<keyword evidence="2" id="KW-0808">Transferase</keyword>
<accession>F2NW85</accession>
<evidence type="ECO:0000256" key="1">
    <source>
        <dbReference type="ARBA" id="ARBA00012104"/>
    </source>
</evidence>
<gene>
    <name evidence="7" type="ordered locus">Tresu_2137</name>
</gene>
<dbReference type="GO" id="GO:0005829">
    <property type="term" value="C:cytosol"/>
    <property type="evidence" value="ECO:0007669"/>
    <property type="project" value="TreeGrafter"/>
</dbReference>
<dbReference type="RefSeq" id="WP_013702259.1">
    <property type="nucleotide sequence ID" value="NC_015385.1"/>
</dbReference>
<evidence type="ECO:0000256" key="4">
    <source>
        <dbReference type="ARBA" id="ARBA00022777"/>
    </source>
</evidence>
<evidence type="ECO:0000259" key="6">
    <source>
        <dbReference type="Pfam" id="PF08543"/>
    </source>
</evidence>
<evidence type="ECO:0000313" key="8">
    <source>
        <dbReference type="Proteomes" id="UP000006852"/>
    </source>
</evidence>
<keyword evidence="5" id="KW-0067">ATP-binding</keyword>
<dbReference type="InterPro" id="IPR013749">
    <property type="entry name" value="PM/HMP-P_kinase-1"/>
</dbReference>
<dbReference type="KEGG" id="tsu:Tresu_2137"/>
<dbReference type="Pfam" id="PF08543">
    <property type="entry name" value="Phos_pyr_kin"/>
    <property type="match status" value="1"/>
</dbReference>
<feature type="domain" description="Pyridoxamine kinase/Phosphomethylpyrimidine kinase" evidence="6">
    <location>
        <begin position="69"/>
        <end position="252"/>
    </location>
</feature>
<dbReference type="OrthoDB" id="9800808at2"/>
<dbReference type="Gene3D" id="3.40.1190.20">
    <property type="match status" value="1"/>
</dbReference>
<dbReference type="GO" id="GO:0009443">
    <property type="term" value="P:pyridoxal 5'-phosphate salvage"/>
    <property type="evidence" value="ECO:0007669"/>
    <property type="project" value="InterPro"/>
</dbReference>
<proteinExistence type="predicted"/>